<name>A0A3D3RBE3_9PLAN</name>
<dbReference type="Proteomes" id="UP000263642">
    <property type="component" value="Unassembled WGS sequence"/>
</dbReference>
<dbReference type="AlphaFoldDB" id="A0A3D3RBE3"/>
<feature type="signal peptide" evidence="1">
    <location>
        <begin position="1"/>
        <end position="20"/>
    </location>
</feature>
<organism evidence="2 3">
    <name type="scientific">Gimesia maris</name>
    <dbReference type="NCBI Taxonomy" id="122"/>
    <lineage>
        <taxon>Bacteria</taxon>
        <taxon>Pseudomonadati</taxon>
        <taxon>Planctomycetota</taxon>
        <taxon>Planctomycetia</taxon>
        <taxon>Planctomycetales</taxon>
        <taxon>Planctomycetaceae</taxon>
        <taxon>Gimesia</taxon>
    </lineage>
</organism>
<evidence type="ECO:0000313" key="2">
    <source>
        <dbReference type="EMBL" id="HCO26143.1"/>
    </source>
</evidence>
<gene>
    <name evidence="2" type="ORF">DIT97_25120</name>
</gene>
<evidence type="ECO:0000313" key="3">
    <source>
        <dbReference type="Proteomes" id="UP000263642"/>
    </source>
</evidence>
<proteinExistence type="predicted"/>
<evidence type="ECO:0000256" key="1">
    <source>
        <dbReference type="SAM" id="SignalP"/>
    </source>
</evidence>
<comment type="caution">
    <text evidence="2">The sequence shown here is derived from an EMBL/GenBank/DDBJ whole genome shotgun (WGS) entry which is preliminary data.</text>
</comment>
<feature type="chain" id="PRO_5017617816" evidence="1">
    <location>
        <begin position="21"/>
        <end position="130"/>
    </location>
</feature>
<reference evidence="2 3" key="1">
    <citation type="journal article" date="2018" name="Nat. Biotechnol.">
        <title>A standardized bacterial taxonomy based on genome phylogeny substantially revises the tree of life.</title>
        <authorList>
            <person name="Parks D.H."/>
            <person name="Chuvochina M."/>
            <person name="Waite D.W."/>
            <person name="Rinke C."/>
            <person name="Skarshewski A."/>
            <person name="Chaumeil P.A."/>
            <person name="Hugenholtz P."/>
        </authorList>
    </citation>
    <scope>NUCLEOTIDE SEQUENCE [LARGE SCALE GENOMIC DNA]</scope>
    <source>
        <strain evidence="2">UBA9375</strain>
    </source>
</reference>
<dbReference type="EMBL" id="DQAY01000150">
    <property type="protein sequence ID" value="HCO26143.1"/>
    <property type="molecule type" value="Genomic_DNA"/>
</dbReference>
<accession>A0A3D3RBE3</accession>
<protein>
    <submittedName>
        <fullName evidence="2">Uncharacterized protein</fullName>
    </submittedName>
</protein>
<sequence>MKLLRLFLIALIMQPCPVCWGHGVSAISEWGHAEPEQEVCDAIRPACCSQTCHRHDLHESGEHHEQHDCPCACHISEIVFAQTTPAVNLRSMTNTLDMLIVEDHISGRMAVLNTTAIDTSQATITAPLRL</sequence>
<keyword evidence="1" id="KW-0732">Signal</keyword>